<organism evidence="2 3">
    <name type="scientific">Rhodococcus oxybenzonivorans</name>
    <dbReference type="NCBI Taxonomy" id="1990687"/>
    <lineage>
        <taxon>Bacteria</taxon>
        <taxon>Bacillati</taxon>
        <taxon>Actinomycetota</taxon>
        <taxon>Actinomycetes</taxon>
        <taxon>Mycobacteriales</taxon>
        <taxon>Nocardiaceae</taxon>
        <taxon>Rhodococcus</taxon>
    </lineage>
</organism>
<dbReference type="AlphaFoldDB" id="A0A2S2C7Q1"/>
<gene>
    <name evidence="2" type="ORF">CBI38_36655</name>
</gene>
<sequence length="512" mass="55130">MRPDQPLNGKEHPMTTTVSAAPPLCQTSAHRRGARSSVCAAQLARLNAAGFPARSALPSRDDGWFQTSRQSGLGGRDGQAWTPARHVDTSVDTVDVRYHINALMCAGMTTALIADLASVPVATIRSLRSTSTRTTTSAIADAILSITFHPSRGRDLTPAVGARRRLRALNAMGYGDPSLAHRLNVEVDVVTSMPEKGLIPSELWEAVDEIYDELSMRPGPDADLREQARAEGLVPPLGWDDDEIDNPKARSHERERATGTVAADEVVIVRRLSGEQVPMRNCERREIIRMAYEQRWSPSLLADKLAIKYDSAVTELSRYRRALVQTDVAGSDSTAETSTPTDAPTGERGKGETAAVAAAADLTDAPDSDSPREAAATSDAAESQSPVGSRVNAPARASANRVSAIRRRWTGAFTASAQFHDATIDCARSAPEGGVPGSWPIARRSKLWRPACRSGSTRAVGAEQNWPDSDERWRLSSGLPLFASTMASPRRTGIGTPTRSTRQALFQFADTC</sequence>
<feature type="compositionally biased region" description="Polar residues" evidence="1">
    <location>
        <begin position="331"/>
        <end position="342"/>
    </location>
</feature>
<accession>A0A2S2C7Q1</accession>
<feature type="compositionally biased region" description="Basic and acidic residues" evidence="1">
    <location>
        <begin position="245"/>
        <end position="257"/>
    </location>
</feature>
<feature type="compositionally biased region" description="Low complexity" evidence="1">
    <location>
        <begin position="353"/>
        <end position="365"/>
    </location>
</feature>
<proteinExistence type="predicted"/>
<name>A0A2S2C7Q1_9NOCA</name>
<evidence type="ECO:0000313" key="2">
    <source>
        <dbReference type="EMBL" id="AWK76910.1"/>
    </source>
</evidence>
<feature type="region of interest" description="Disordered" evidence="1">
    <location>
        <begin position="1"/>
        <end position="23"/>
    </location>
</feature>
<geneLocation type="plasmid" evidence="3">
    <name>prb29</name>
</geneLocation>
<feature type="region of interest" description="Disordered" evidence="1">
    <location>
        <begin position="327"/>
        <end position="401"/>
    </location>
</feature>
<evidence type="ECO:0000313" key="3">
    <source>
        <dbReference type="Proteomes" id="UP000245711"/>
    </source>
</evidence>
<evidence type="ECO:0000256" key="1">
    <source>
        <dbReference type="SAM" id="MobiDB-lite"/>
    </source>
</evidence>
<dbReference type="OrthoDB" id="4551696at2"/>
<reference evidence="2 3" key="1">
    <citation type="submission" date="2017-05" db="EMBL/GenBank/DDBJ databases">
        <title>Isolation of Rhodococcus sp. S2-17 biodegrading of BP-3.</title>
        <authorList>
            <person name="Lee Y."/>
            <person name="Kim K.H."/>
            <person name="Chun B.H."/>
            <person name="Jung H.S."/>
            <person name="Jeon C.O."/>
        </authorList>
    </citation>
    <scope>NUCLEOTIDE SEQUENCE [LARGE SCALE GENOMIC DNA]</scope>
    <source>
        <strain evidence="2 3">S2-17</strain>
        <plasmid evidence="3">prb29</plasmid>
    </source>
</reference>
<feature type="compositionally biased region" description="Basic and acidic residues" evidence="1">
    <location>
        <begin position="1"/>
        <end position="13"/>
    </location>
</feature>
<dbReference type="Proteomes" id="UP000245711">
    <property type="component" value="Plasmid pRB29"/>
</dbReference>
<dbReference type="KEGG" id="roz:CBI38_36655"/>
<keyword evidence="2" id="KW-0614">Plasmid</keyword>
<protein>
    <submittedName>
        <fullName evidence="2">Uncharacterized protein</fullName>
    </submittedName>
</protein>
<dbReference type="EMBL" id="CP021356">
    <property type="protein sequence ID" value="AWK76910.1"/>
    <property type="molecule type" value="Genomic_DNA"/>
</dbReference>
<feature type="region of interest" description="Disordered" evidence="1">
    <location>
        <begin position="235"/>
        <end position="258"/>
    </location>
</feature>
<keyword evidence="3" id="KW-1185">Reference proteome</keyword>